<dbReference type="InterPro" id="IPR011006">
    <property type="entry name" value="CheY-like_superfamily"/>
</dbReference>
<dbReference type="SMART" id="SM00448">
    <property type="entry name" value="REC"/>
    <property type="match status" value="1"/>
</dbReference>
<dbReference type="SUPFAM" id="SSF46689">
    <property type="entry name" value="Homeodomain-like"/>
    <property type="match status" value="2"/>
</dbReference>
<evidence type="ECO:0000256" key="3">
    <source>
        <dbReference type="ARBA" id="ARBA00022553"/>
    </source>
</evidence>
<dbReference type="RefSeq" id="WP_185135865.1">
    <property type="nucleotide sequence ID" value="NZ_JACJVR010000041.1"/>
</dbReference>
<accession>A0A841U0J6</accession>
<keyword evidence="5" id="KW-0805">Transcription regulation</keyword>
<dbReference type="Gene3D" id="3.40.50.2300">
    <property type="match status" value="1"/>
</dbReference>
<dbReference type="Gene3D" id="1.10.10.60">
    <property type="entry name" value="Homeodomain-like"/>
    <property type="match status" value="2"/>
</dbReference>
<dbReference type="Pfam" id="PF00072">
    <property type="entry name" value="Response_reg"/>
    <property type="match status" value="1"/>
</dbReference>
<comment type="caution">
    <text evidence="11">The sequence shown here is derived from an EMBL/GenBank/DDBJ whole genome shotgun (WGS) entry which is preliminary data.</text>
</comment>
<dbReference type="GO" id="GO:0005737">
    <property type="term" value="C:cytoplasm"/>
    <property type="evidence" value="ECO:0007669"/>
    <property type="project" value="UniProtKB-SubCell"/>
</dbReference>
<feature type="domain" description="HTH araC/xylS-type" evidence="9">
    <location>
        <begin position="407"/>
        <end position="505"/>
    </location>
</feature>
<keyword evidence="3 8" id="KW-0597">Phosphoprotein</keyword>
<evidence type="ECO:0000256" key="5">
    <source>
        <dbReference type="ARBA" id="ARBA00023015"/>
    </source>
</evidence>
<keyword evidence="7" id="KW-0804">Transcription</keyword>
<dbReference type="Pfam" id="PF12833">
    <property type="entry name" value="HTH_18"/>
    <property type="match status" value="1"/>
</dbReference>
<evidence type="ECO:0000313" key="11">
    <source>
        <dbReference type="EMBL" id="MBB6691873.1"/>
    </source>
</evidence>
<dbReference type="EMBL" id="JACJVR010000041">
    <property type="protein sequence ID" value="MBB6691873.1"/>
    <property type="molecule type" value="Genomic_DNA"/>
</dbReference>
<dbReference type="SUPFAM" id="SSF52172">
    <property type="entry name" value="CheY-like"/>
    <property type="match status" value="1"/>
</dbReference>
<gene>
    <name evidence="11" type="ORF">H7B90_10735</name>
</gene>
<proteinExistence type="predicted"/>
<feature type="domain" description="Response regulatory" evidence="10">
    <location>
        <begin position="3"/>
        <end position="120"/>
    </location>
</feature>
<evidence type="ECO:0000259" key="9">
    <source>
        <dbReference type="PROSITE" id="PS01124"/>
    </source>
</evidence>
<reference evidence="11 12" key="1">
    <citation type="submission" date="2020-08" db="EMBL/GenBank/DDBJ databases">
        <title>Cohnella phylogeny.</title>
        <authorList>
            <person name="Dunlap C."/>
        </authorList>
    </citation>
    <scope>NUCLEOTIDE SEQUENCE [LARGE SCALE GENOMIC DNA]</scope>
    <source>
        <strain evidence="11 12">DSM 25239</strain>
    </source>
</reference>
<dbReference type="AlphaFoldDB" id="A0A841U0J6"/>
<evidence type="ECO:0000256" key="7">
    <source>
        <dbReference type="ARBA" id="ARBA00023163"/>
    </source>
</evidence>
<dbReference type="CDD" id="cd17536">
    <property type="entry name" value="REC_YesN-like"/>
    <property type="match status" value="1"/>
</dbReference>
<organism evidence="11 12">
    <name type="scientific">Cohnella xylanilytica</name>
    <dbReference type="NCBI Taxonomy" id="557555"/>
    <lineage>
        <taxon>Bacteria</taxon>
        <taxon>Bacillati</taxon>
        <taxon>Bacillota</taxon>
        <taxon>Bacilli</taxon>
        <taxon>Bacillales</taxon>
        <taxon>Paenibacillaceae</taxon>
        <taxon>Cohnella</taxon>
    </lineage>
</organism>
<sequence>MLSVVIVDDEPIIRLGVKASIQWRELGLAFAGEYSNGADALLALEREPADIVITDIKMPVMGGLELTERVRSLRPSAKVILISSYNDFEYAKKGIVLGASDYILKPTMEPEELNEVLGRCAEEIRREREIGRRLDGYESGVRERERRGLEQEAKKLFTQERDGEEIGEGIGEEFAARFPEGCVLARAALNEAEAIRQKNGPLYVGILLDEWKDRFYAVHERGIAFAAGEEELVMLIPRPEANPPRLMEELTRGQEADLTLGYAEAEEPGEWRSRYRWTEQIYGRRFFDGPGGPYHCRPKPDADAGVGAGVEAAVASSMEPYGPIRERLKRWEKYRYDAGRVKREACDLFSRMFVRRMEPALLLEYYRQFMGAETLADLARALESAIREGEAQRQDEERAQPNTGIVAKAMDFIHERYAQEITLQTVADHVHVSKNYFSVLFKKRTNQNFIDYLIQLRIEKAKSLLPNKSLKIYEVAERAGFNDVKYFSKLFKKVVGSTPAEYRELV</sequence>
<keyword evidence="2" id="KW-0963">Cytoplasm</keyword>
<evidence type="ECO:0000256" key="4">
    <source>
        <dbReference type="ARBA" id="ARBA00023012"/>
    </source>
</evidence>
<dbReference type="GO" id="GO:0000160">
    <property type="term" value="P:phosphorelay signal transduction system"/>
    <property type="evidence" value="ECO:0007669"/>
    <property type="project" value="UniProtKB-KW"/>
</dbReference>
<dbReference type="InterPro" id="IPR020449">
    <property type="entry name" value="Tscrpt_reg_AraC-type_HTH"/>
</dbReference>
<dbReference type="PANTHER" id="PTHR42713">
    <property type="entry name" value="HISTIDINE KINASE-RELATED"/>
    <property type="match status" value="1"/>
</dbReference>
<dbReference type="PROSITE" id="PS50110">
    <property type="entry name" value="RESPONSE_REGULATORY"/>
    <property type="match status" value="1"/>
</dbReference>
<keyword evidence="12" id="KW-1185">Reference proteome</keyword>
<keyword evidence="4" id="KW-0902">Two-component regulatory system</keyword>
<dbReference type="PRINTS" id="PR00032">
    <property type="entry name" value="HTHARAC"/>
</dbReference>
<dbReference type="InterPro" id="IPR001789">
    <property type="entry name" value="Sig_transdc_resp-reg_receiver"/>
</dbReference>
<dbReference type="SMART" id="SM00342">
    <property type="entry name" value="HTH_ARAC"/>
    <property type="match status" value="1"/>
</dbReference>
<evidence type="ECO:0000256" key="1">
    <source>
        <dbReference type="ARBA" id="ARBA00004496"/>
    </source>
</evidence>
<evidence type="ECO:0000313" key="12">
    <source>
        <dbReference type="Proteomes" id="UP000553776"/>
    </source>
</evidence>
<dbReference type="PANTHER" id="PTHR42713:SF3">
    <property type="entry name" value="TRANSCRIPTIONAL REGULATORY PROTEIN HPTR"/>
    <property type="match status" value="1"/>
</dbReference>
<name>A0A841U0J6_9BACL</name>
<evidence type="ECO:0000256" key="2">
    <source>
        <dbReference type="ARBA" id="ARBA00022490"/>
    </source>
</evidence>
<dbReference type="Proteomes" id="UP000553776">
    <property type="component" value="Unassembled WGS sequence"/>
</dbReference>
<evidence type="ECO:0000256" key="6">
    <source>
        <dbReference type="ARBA" id="ARBA00023125"/>
    </source>
</evidence>
<dbReference type="PROSITE" id="PS01124">
    <property type="entry name" value="HTH_ARAC_FAMILY_2"/>
    <property type="match status" value="1"/>
</dbReference>
<dbReference type="InterPro" id="IPR051552">
    <property type="entry name" value="HptR"/>
</dbReference>
<dbReference type="GO" id="GO:0003700">
    <property type="term" value="F:DNA-binding transcription factor activity"/>
    <property type="evidence" value="ECO:0007669"/>
    <property type="project" value="InterPro"/>
</dbReference>
<evidence type="ECO:0000256" key="8">
    <source>
        <dbReference type="PROSITE-ProRule" id="PRU00169"/>
    </source>
</evidence>
<comment type="subcellular location">
    <subcellularLocation>
        <location evidence="1">Cytoplasm</location>
    </subcellularLocation>
</comment>
<protein>
    <submittedName>
        <fullName evidence="11">Response regulator</fullName>
    </submittedName>
</protein>
<dbReference type="InterPro" id="IPR009057">
    <property type="entry name" value="Homeodomain-like_sf"/>
</dbReference>
<dbReference type="InterPro" id="IPR018062">
    <property type="entry name" value="HTH_AraC-typ_CS"/>
</dbReference>
<dbReference type="GO" id="GO:0043565">
    <property type="term" value="F:sequence-specific DNA binding"/>
    <property type="evidence" value="ECO:0007669"/>
    <property type="project" value="InterPro"/>
</dbReference>
<evidence type="ECO:0000259" key="10">
    <source>
        <dbReference type="PROSITE" id="PS50110"/>
    </source>
</evidence>
<feature type="modified residue" description="4-aspartylphosphate" evidence="8">
    <location>
        <position position="55"/>
    </location>
</feature>
<keyword evidence="6" id="KW-0238">DNA-binding</keyword>
<dbReference type="InterPro" id="IPR018060">
    <property type="entry name" value="HTH_AraC"/>
</dbReference>
<dbReference type="PROSITE" id="PS00041">
    <property type="entry name" value="HTH_ARAC_FAMILY_1"/>
    <property type="match status" value="1"/>
</dbReference>